<dbReference type="EMBL" id="LLXI01004092">
    <property type="protein sequence ID" value="PKY60251.1"/>
    <property type="molecule type" value="Genomic_DNA"/>
</dbReference>
<dbReference type="AlphaFoldDB" id="A0A2I1HN00"/>
<reference evidence="1 2" key="1">
    <citation type="submission" date="2015-10" db="EMBL/GenBank/DDBJ databases">
        <title>Genome analyses suggest a sexual origin of heterokaryosis in a supposedly ancient asexual fungus.</title>
        <authorList>
            <person name="Ropars J."/>
            <person name="Sedzielewska K."/>
            <person name="Noel J."/>
            <person name="Charron P."/>
            <person name="Farinelli L."/>
            <person name="Marton T."/>
            <person name="Kruger M."/>
            <person name="Pelin A."/>
            <person name="Brachmann A."/>
            <person name="Corradi N."/>
        </authorList>
    </citation>
    <scope>NUCLEOTIDE SEQUENCE [LARGE SCALE GENOMIC DNA]</scope>
    <source>
        <strain evidence="1 2">A4</strain>
    </source>
</reference>
<sequence>MVCDLLKPDAKEALDLLRSVFLGLFDFVQIHDNEERRLADYLTAEGVLMRENENFSYRMSSIFVDGLIRRRVIPVLYKSRPTVQVPKTSDGFLKILDVLIEAVRCFDKTIIRNAFYRSFKTALV</sequence>
<gene>
    <name evidence="1" type="ORF">RhiirA4_412658</name>
</gene>
<protein>
    <submittedName>
        <fullName evidence="1">Uncharacterized protein</fullName>
    </submittedName>
</protein>
<accession>A0A2I1HN00</accession>
<dbReference type="Proteomes" id="UP000234323">
    <property type="component" value="Unassembled WGS sequence"/>
</dbReference>
<name>A0A2I1HN00_9GLOM</name>
<evidence type="ECO:0000313" key="1">
    <source>
        <dbReference type="EMBL" id="PKY60251.1"/>
    </source>
</evidence>
<comment type="caution">
    <text evidence="1">The sequence shown here is derived from an EMBL/GenBank/DDBJ whole genome shotgun (WGS) entry which is preliminary data.</text>
</comment>
<keyword evidence="2" id="KW-1185">Reference proteome</keyword>
<proteinExistence type="predicted"/>
<evidence type="ECO:0000313" key="2">
    <source>
        <dbReference type="Proteomes" id="UP000234323"/>
    </source>
</evidence>
<feature type="non-terminal residue" evidence="1">
    <location>
        <position position="124"/>
    </location>
</feature>
<organism evidence="1 2">
    <name type="scientific">Rhizophagus irregularis</name>
    <dbReference type="NCBI Taxonomy" id="588596"/>
    <lineage>
        <taxon>Eukaryota</taxon>
        <taxon>Fungi</taxon>
        <taxon>Fungi incertae sedis</taxon>
        <taxon>Mucoromycota</taxon>
        <taxon>Glomeromycotina</taxon>
        <taxon>Glomeromycetes</taxon>
        <taxon>Glomerales</taxon>
        <taxon>Glomeraceae</taxon>
        <taxon>Rhizophagus</taxon>
    </lineage>
</organism>